<feature type="transmembrane region" description="Helical" evidence="1">
    <location>
        <begin position="12"/>
        <end position="33"/>
    </location>
</feature>
<comment type="caution">
    <text evidence="2">The sequence shown here is derived from an EMBL/GenBank/DDBJ whole genome shotgun (WGS) entry which is preliminary data.</text>
</comment>
<evidence type="ECO:0000256" key="1">
    <source>
        <dbReference type="SAM" id="Phobius"/>
    </source>
</evidence>
<evidence type="ECO:0000313" key="2">
    <source>
        <dbReference type="EMBL" id="HDM90106.1"/>
    </source>
</evidence>
<dbReference type="EMBL" id="DRBW01000103">
    <property type="protein sequence ID" value="HDM90106.1"/>
    <property type="molecule type" value="Genomic_DNA"/>
</dbReference>
<accession>A0A7C0X8H6</accession>
<reference evidence="2" key="1">
    <citation type="journal article" date="2020" name="mSystems">
        <title>Genome- and Community-Level Interaction Insights into Carbon Utilization and Element Cycling Functions of Hydrothermarchaeota in Hydrothermal Sediment.</title>
        <authorList>
            <person name="Zhou Z."/>
            <person name="Liu Y."/>
            <person name="Xu W."/>
            <person name="Pan J."/>
            <person name="Luo Z.H."/>
            <person name="Li M."/>
        </authorList>
    </citation>
    <scope>NUCLEOTIDE SEQUENCE [LARGE SCALE GENOMIC DNA]</scope>
    <source>
        <strain evidence="2">HyVt-237</strain>
    </source>
</reference>
<gene>
    <name evidence="2" type="ORF">ENG67_02730</name>
</gene>
<feature type="transmembrane region" description="Helical" evidence="1">
    <location>
        <begin position="39"/>
        <end position="58"/>
    </location>
</feature>
<dbReference type="Proteomes" id="UP000885931">
    <property type="component" value="Unassembled WGS sequence"/>
</dbReference>
<protein>
    <recommendedName>
        <fullName evidence="3">Zinc ribbon domain-containing protein</fullName>
    </recommendedName>
</protein>
<evidence type="ECO:0008006" key="3">
    <source>
        <dbReference type="Google" id="ProtNLM"/>
    </source>
</evidence>
<keyword evidence="1" id="KW-0472">Membrane</keyword>
<dbReference type="AlphaFoldDB" id="A0A7C0X8H6"/>
<keyword evidence="1" id="KW-1133">Transmembrane helix</keyword>
<sequence length="114" mass="12852">MASGSLEFRKKVLFLVAAYVVVLTFLAFILIPLYLPYTLIIWLIAASGGVFAIVEWLAHNTIYVCSNCGYRFRISAFRYAISPHGWKKKLLRCPKCGKRGWCRALYAGEVSAGR</sequence>
<proteinExistence type="predicted"/>
<organism evidence="2">
    <name type="scientific">candidate division WOR-3 bacterium</name>
    <dbReference type="NCBI Taxonomy" id="2052148"/>
    <lineage>
        <taxon>Bacteria</taxon>
        <taxon>Bacteria division WOR-3</taxon>
    </lineage>
</organism>
<keyword evidence="1" id="KW-0812">Transmembrane</keyword>
<name>A0A7C0X8H6_UNCW3</name>